<name>A0A5B7GK63_PORTR</name>
<evidence type="ECO:0000313" key="1">
    <source>
        <dbReference type="EMBL" id="MPC57863.1"/>
    </source>
</evidence>
<dbReference type="EMBL" id="VSRR010015146">
    <property type="protein sequence ID" value="MPC57863.1"/>
    <property type="molecule type" value="Genomic_DNA"/>
</dbReference>
<reference evidence="1 2" key="1">
    <citation type="submission" date="2019-05" db="EMBL/GenBank/DDBJ databases">
        <title>Another draft genome of Portunus trituberculatus and its Hox gene families provides insights of decapod evolution.</title>
        <authorList>
            <person name="Jeong J.-H."/>
            <person name="Song I."/>
            <person name="Kim S."/>
            <person name="Choi T."/>
            <person name="Kim D."/>
            <person name="Ryu S."/>
            <person name="Kim W."/>
        </authorList>
    </citation>
    <scope>NUCLEOTIDE SEQUENCE [LARGE SCALE GENOMIC DNA]</scope>
    <source>
        <tissue evidence="1">Muscle</tissue>
    </source>
</reference>
<dbReference type="Proteomes" id="UP000324222">
    <property type="component" value="Unassembled WGS sequence"/>
</dbReference>
<accession>A0A5B7GK63</accession>
<sequence>MIILKAKRANTGNSAVPMLRRITSSRTALQALPGSAAKSATNNTLTSLVCYTQQFNVIQVIYNILKGLINLE</sequence>
<comment type="caution">
    <text evidence="1">The sequence shown here is derived from an EMBL/GenBank/DDBJ whole genome shotgun (WGS) entry which is preliminary data.</text>
</comment>
<proteinExistence type="predicted"/>
<organism evidence="1 2">
    <name type="scientific">Portunus trituberculatus</name>
    <name type="common">Swimming crab</name>
    <name type="synonym">Neptunus trituberculatus</name>
    <dbReference type="NCBI Taxonomy" id="210409"/>
    <lineage>
        <taxon>Eukaryota</taxon>
        <taxon>Metazoa</taxon>
        <taxon>Ecdysozoa</taxon>
        <taxon>Arthropoda</taxon>
        <taxon>Crustacea</taxon>
        <taxon>Multicrustacea</taxon>
        <taxon>Malacostraca</taxon>
        <taxon>Eumalacostraca</taxon>
        <taxon>Eucarida</taxon>
        <taxon>Decapoda</taxon>
        <taxon>Pleocyemata</taxon>
        <taxon>Brachyura</taxon>
        <taxon>Eubrachyura</taxon>
        <taxon>Portunoidea</taxon>
        <taxon>Portunidae</taxon>
        <taxon>Portuninae</taxon>
        <taxon>Portunus</taxon>
    </lineage>
</organism>
<protein>
    <submittedName>
        <fullName evidence="1">Uncharacterized protein</fullName>
    </submittedName>
</protein>
<evidence type="ECO:0000313" key="2">
    <source>
        <dbReference type="Proteomes" id="UP000324222"/>
    </source>
</evidence>
<dbReference type="AlphaFoldDB" id="A0A5B7GK63"/>
<gene>
    <name evidence="1" type="ORF">E2C01_051852</name>
</gene>
<keyword evidence="2" id="KW-1185">Reference proteome</keyword>